<evidence type="ECO:0000313" key="4">
    <source>
        <dbReference type="Proteomes" id="UP000717995"/>
    </source>
</evidence>
<name>A0ABS2ID01_9GAMM</name>
<organism evidence="3 4">
    <name type="scientific">Zestomonas insulae</name>
    <dbReference type="NCBI Taxonomy" id="2809017"/>
    <lineage>
        <taxon>Bacteria</taxon>
        <taxon>Pseudomonadati</taxon>
        <taxon>Pseudomonadota</taxon>
        <taxon>Gammaproteobacteria</taxon>
        <taxon>Pseudomonadales</taxon>
        <taxon>Pseudomonadaceae</taxon>
        <taxon>Zestomonas</taxon>
    </lineage>
</organism>
<sequence>MTQPHTLSEYLVISRGQWDRDKTLEEIQQAIDAFYVWHDRLVDAGRMRAGQRLAREGKLVSRHSITDGPFAETKEIIGGYWFIRAASLADAAALAAENPCLACGLSYEIRPLEAQRASAFTPNNETPQPHA</sequence>
<accession>A0ABS2ID01</accession>
<dbReference type="Proteomes" id="UP000717995">
    <property type="component" value="Unassembled WGS sequence"/>
</dbReference>
<dbReference type="RefSeq" id="WP_204914802.1">
    <property type="nucleotide sequence ID" value="NZ_JAFEUP010000001.1"/>
</dbReference>
<evidence type="ECO:0000313" key="3">
    <source>
        <dbReference type="EMBL" id="MBM7059797.1"/>
    </source>
</evidence>
<comment type="caution">
    <text evidence="3">The sequence shown here is derived from an EMBL/GenBank/DDBJ whole genome shotgun (WGS) entry which is preliminary data.</text>
</comment>
<proteinExistence type="inferred from homology"/>
<dbReference type="Pfam" id="PF03795">
    <property type="entry name" value="YCII"/>
    <property type="match status" value="1"/>
</dbReference>
<gene>
    <name evidence="3" type="ORF">JQX08_03695</name>
</gene>
<dbReference type="Gene3D" id="3.30.70.1060">
    <property type="entry name" value="Dimeric alpha+beta barrel"/>
    <property type="match status" value="1"/>
</dbReference>
<dbReference type="InterPro" id="IPR011008">
    <property type="entry name" value="Dimeric_a/b-barrel"/>
</dbReference>
<keyword evidence="4" id="KW-1185">Reference proteome</keyword>
<dbReference type="EMBL" id="JAFEUP010000001">
    <property type="protein sequence ID" value="MBM7059797.1"/>
    <property type="molecule type" value="Genomic_DNA"/>
</dbReference>
<comment type="similarity">
    <text evidence="1">Belongs to the YciI family.</text>
</comment>
<feature type="domain" description="YCII-related" evidence="2">
    <location>
        <begin position="19"/>
        <end position="111"/>
    </location>
</feature>
<dbReference type="PANTHER" id="PTHR35174:SF3">
    <property type="entry name" value="BLL7171 PROTEIN"/>
    <property type="match status" value="1"/>
</dbReference>
<protein>
    <recommendedName>
        <fullName evidence="2">YCII-related domain-containing protein</fullName>
    </recommendedName>
</protein>
<dbReference type="InterPro" id="IPR005545">
    <property type="entry name" value="YCII"/>
</dbReference>
<reference evidence="3 4" key="1">
    <citation type="submission" date="2021-02" db="EMBL/GenBank/DDBJ databases">
        <authorList>
            <person name="Lee D.-H."/>
        </authorList>
    </citation>
    <scope>NUCLEOTIDE SEQUENCE [LARGE SCALE GENOMIC DNA]</scope>
    <source>
        <strain evidence="3 4">UL073</strain>
    </source>
</reference>
<dbReference type="SUPFAM" id="SSF54909">
    <property type="entry name" value="Dimeric alpha+beta barrel"/>
    <property type="match status" value="1"/>
</dbReference>
<evidence type="ECO:0000256" key="1">
    <source>
        <dbReference type="ARBA" id="ARBA00007689"/>
    </source>
</evidence>
<evidence type="ECO:0000259" key="2">
    <source>
        <dbReference type="Pfam" id="PF03795"/>
    </source>
</evidence>
<dbReference type="PANTHER" id="PTHR35174">
    <property type="entry name" value="BLL7171 PROTEIN-RELATED"/>
    <property type="match status" value="1"/>
</dbReference>